<evidence type="ECO:0000313" key="13">
    <source>
        <dbReference type="Proteomes" id="UP001181693"/>
    </source>
</evidence>
<dbReference type="Proteomes" id="UP001181693">
    <property type="component" value="Unassembled WGS sequence"/>
</dbReference>
<accession>A0AAV2ZGA1</accession>
<sequence length="248" mass="28997">MNNTHEEAYHFTKILTVSCYCITFLVGIIGNGLVIWISGFRMKTVSAVWFLNLAIADFIFCLSLPIRVMDWLYISLYMGYEHKLYIILIVFNVIILAINSVVSVTFLTVISVHRCVSIMWPLWTKIHWTRRFATIASQLLWIVPLTCKLESNRFKKPKAFHRTFRLIIAVVVCFFICWFPFNIWPLLEIRLNIELSLTDFLISNICLFLISVSSCMNPILYVLLGHTRRTKSRKTIKARMENAINDFK</sequence>
<dbReference type="GO" id="GO:0006954">
    <property type="term" value="P:inflammatory response"/>
    <property type="evidence" value="ECO:0007669"/>
    <property type="project" value="TreeGrafter"/>
</dbReference>
<keyword evidence="7 9" id="KW-0807">Transducer</keyword>
<evidence type="ECO:0000256" key="1">
    <source>
        <dbReference type="ARBA" id="ARBA00004141"/>
    </source>
</evidence>
<dbReference type="PANTHER" id="PTHR24225:SF73">
    <property type="entry name" value="C3A ANAPHYLATOXIN CHEMOTACTIC RECEPTOR-LIKE"/>
    <property type="match status" value="1"/>
</dbReference>
<dbReference type="GO" id="GO:0007200">
    <property type="term" value="P:phospholipase C-activating G protein-coupled receptor signaling pathway"/>
    <property type="evidence" value="ECO:0007669"/>
    <property type="project" value="TreeGrafter"/>
</dbReference>
<comment type="subcellular location">
    <subcellularLocation>
        <location evidence="1">Membrane</location>
        <topology evidence="1">Multi-pass membrane protein</topology>
    </subcellularLocation>
</comment>
<feature type="transmembrane region" description="Helical" evidence="10">
    <location>
        <begin position="201"/>
        <end position="224"/>
    </location>
</feature>
<keyword evidence="4 9" id="KW-0297">G-protein coupled receptor</keyword>
<feature type="transmembrane region" description="Helical" evidence="10">
    <location>
        <begin position="163"/>
        <end position="181"/>
    </location>
</feature>
<dbReference type="GO" id="GO:0005886">
    <property type="term" value="C:plasma membrane"/>
    <property type="evidence" value="ECO:0007669"/>
    <property type="project" value="TreeGrafter"/>
</dbReference>
<dbReference type="PANTHER" id="PTHR24225">
    <property type="entry name" value="CHEMOTACTIC RECEPTOR"/>
    <property type="match status" value="1"/>
</dbReference>
<evidence type="ECO:0000256" key="6">
    <source>
        <dbReference type="ARBA" id="ARBA00023170"/>
    </source>
</evidence>
<evidence type="ECO:0000256" key="10">
    <source>
        <dbReference type="SAM" id="Phobius"/>
    </source>
</evidence>
<dbReference type="SUPFAM" id="SSF81321">
    <property type="entry name" value="Family A G protein-coupled receptor-like"/>
    <property type="match status" value="1"/>
</dbReference>
<proteinExistence type="inferred from homology"/>
<dbReference type="InterPro" id="IPR000276">
    <property type="entry name" value="GPCR_Rhodpsn"/>
</dbReference>
<comment type="similarity">
    <text evidence="8">Belongs to the chemokine-like receptor (CMKLR) family.</text>
</comment>
<organism evidence="12 13">
    <name type="scientific">Pyxicephalus adspersus</name>
    <name type="common">African bullfrog</name>
    <dbReference type="NCBI Taxonomy" id="30357"/>
    <lineage>
        <taxon>Eukaryota</taxon>
        <taxon>Metazoa</taxon>
        <taxon>Chordata</taxon>
        <taxon>Craniata</taxon>
        <taxon>Vertebrata</taxon>
        <taxon>Euteleostomi</taxon>
        <taxon>Amphibia</taxon>
        <taxon>Batrachia</taxon>
        <taxon>Anura</taxon>
        <taxon>Neobatrachia</taxon>
        <taxon>Ranoidea</taxon>
        <taxon>Pyxicephalidae</taxon>
        <taxon>Pyxicephalinae</taxon>
        <taxon>Pyxicephalus</taxon>
    </lineage>
</organism>
<evidence type="ECO:0000256" key="9">
    <source>
        <dbReference type="RuleBase" id="RU000688"/>
    </source>
</evidence>
<feature type="domain" description="G-protein coupled receptors family 1 profile" evidence="11">
    <location>
        <begin position="84"/>
        <end position="221"/>
    </location>
</feature>
<dbReference type="PROSITE" id="PS50262">
    <property type="entry name" value="G_PROTEIN_RECEP_F1_2"/>
    <property type="match status" value="1"/>
</dbReference>
<dbReference type="GO" id="GO:0004982">
    <property type="term" value="F:N-formyl peptide receptor activity"/>
    <property type="evidence" value="ECO:0007669"/>
    <property type="project" value="TreeGrafter"/>
</dbReference>
<reference evidence="12" key="1">
    <citation type="thesis" date="2020" institute="ProQuest LLC" country="789 East Eisenhower Parkway, Ann Arbor, MI, USA">
        <title>Comparative Genomics and Chromosome Evolution.</title>
        <authorList>
            <person name="Mudd A.B."/>
        </authorList>
    </citation>
    <scope>NUCLEOTIDE SEQUENCE</scope>
    <source>
        <strain evidence="12">1538</strain>
        <tissue evidence="12">Blood</tissue>
    </source>
</reference>
<feature type="transmembrane region" description="Helical" evidence="10">
    <location>
        <begin position="12"/>
        <end position="37"/>
    </location>
</feature>
<evidence type="ECO:0000313" key="12">
    <source>
        <dbReference type="EMBL" id="DBA15826.1"/>
    </source>
</evidence>
<dbReference type="Gene3D" id="1.20.1070.10">
    <property type="entry name" value="Rhodopsin 7-helix transmembrane proteins"/>
    <property type="match status" value="2"/>
</dbReference>
<comment type="similarity">
    <text evidence="9">Belongs to the G-protein coupled receptor 1 family.</text>
</comment>
<evidence type="ECO:0000259" key="11">
    <source>
        <dbReference type="PROSITE" id="PS50262"/>
    </source>
</evidence>
<keyword evidence="6 9" id="KW-0675">Receptor</keyword>
<evidence type="ECO:0000256" key="5">
    <source>
        <dbReference type="ARBA" id="ARBA00023136"/>
    </source>
</evidence>
<comment type="caution">
    <text evidence="12">The sequence shown here is derived from an EMBL/GenBank/DDBJ whole genome shotgun (WGS) entry which is preliminary data.</text>
</comment>
<gene>
    <name evidence="12" type="ORF">GDO54_003286</name>
</gene>
<dbReference type="PRINTS" id="PR00237">
    <property type="entry name" value="GPCRRHODOPSN"/>
</dbReference>
<evidence type="ECO:0000256" key="7">
    <source>
        <dbReference type="ARBA" id="ARBA00023224"/>
    </source>
</evidence>
<evidence type="ECO:0000256" key="8">
    <source>
        <dbReference type="ARBA" id="ARBA00025736"/>
    </source>
</evidence>
<name>A0AAV2ZGA1_PYXAD</name>
<keyword evidence="5 10" id="KW-0472">Membrane</keyword>
<evidence type="ECO:0000256" key="4">
    <source>
        <dbReference type="ARBA" id="ARBA00023040"/>
    </source>
</evidence>
<dbReference type="EMBL" id="DYDO01000011">
    <property type="protein sequence ID" value="DBA15826.1"/>
    <property type="molecule type" value="Genomic_DNA"/>
</dbReference>
<dbReference type="InterPro" id="IPR017452">
    <property type="entry name" value="GPCR_Rhodpsn_7TM"/>
</dbReference>
<keyword evidence="13" id="KW-1185">Reference proteome</keyword>
<dbReference type="GO" id="GO:0007204">
    <property type="term" value="P:positive regulation of cytosolic calcium ion concentration"/>
    <property type="evidence" value="ECO:0007669"/>
    <property type="project" value="TreeGrafter"/>
</dbReference>
<dbReference type="GO" id="GO:0004875">
    <property type="term" value="F:complement receptor activity"/>
    <property type="evidence" value="ECO:0007669"/>
    <property type="project" value="TreeGrafter"/>
</dbReference>
<evidence type="ECO:0000256" key="3">
    <source>
        <dbReference type="ARBA" id="ARBA00022989"/>
    </source>
</evidence>
<keyword evidence="2 9" id="KW-0812">Transmembrane</keyword>
<protein>
    <recommendedName>
        <fullName evidence="11">G-protein coupled receptors family 1 profile domain-containing protein</fullName>
    </recommendedName>
</protein>
<dbReference type="PROSITE" id="PS00237">
    <property type="entry name" value="G_PROTEIN_RECEP_F1_1"/>
    <property type="match status" value="1"/>
</dbReference>
<dbReference type="Pfam" id="PF00001">
    <property type="entry name" value="7tm_1"/>
    <property type="match status" value="2"/>
</dbReference>
<dbReference type="AlphaFoldDB" id="A0AAV2ZGA1"/>
<dbReference type="InterPro" id="IPR000826">
    <property type="entry name" value="Formyl_rcpt-rel"/>
</dbReference>
<keyword evidence="3 10" id="KW-1133">Transmembrane helix</keyword>
<feature type="transmembrane region" description="Helical" evidence="10">
    <location>
        <begin position="85"/>
        <end position="112"/>
    </location>
</feature>
<evidence type="ECO:0000256" key="2">
    <source>
        <dbReference type="ARBA" id="ARBA00022692"/>
    </source>
</evidence>
<feature type="transmembrane region" description="Helical" evidence="10">
    <location>
        <begin position="49"/>
        <end position="73"/>
    </location>
</feature>